<name>A0A4R5B2S8_9ACTN</name>
<dbReference type="InterPro" id="IPR011528">
    <property type="entry name" value="NERD"/>
</dbReference>
<dbReference type="AlphaFoldDB" id="A0A4R5B2S8"/>
<sequence length="302" mass="33048">MSDLEARVWRRYGHVRIYVSRAGAKVGWYDVRAGRHEIGAPELSASFWDAVREECRKLGEPLPEALAGPTGDVAVEAPQEPPMPLPEPAATPLEPAVEPGADLGLNRAGSAAHARAVELRSWRTRLASLVGVRTEARDFAAGAKGERFIGARLDRWARKQGWHVLHAVPVGRGDADIDHVLIGPFGVVTVNTKTTRGKVWVGENGMLVGGTKVDHVRNSRHEAQRTRTLLATACGRHVPVQSVVVFVGATGFTVRKGGPKDVAVLADVKALRRWLRRRGRVLTPEQVADVREVARRPETWRT</sequence>
<feature type="domain" description="NERD" evidence="1">
    <location>
        <begin position="141"/>
        <end position="253"/>
    </location>
</feature>
<protein>
    <submittedName>
        <fullName evidence="2">NERD domain-containing protein</fullName>
    </submittedName>
</protein>
<gene>
    <name evidence="2" type="ORF">E1298_25835</name>
</gene>
<dbReference type="RefSeq" id="WP_131897629.1">
    <property type="nucleotide sequence ID" value="NZ_SMKU01000153.1"/>
</dbReference>
<organism evidence="2 3">
    <name type="scientific">Actinomadura rubrisoli</name>
    <dbReference type="NCBI Taxonomy" id="2530368"/>
    <lineage>
        <taxon>Bacteria</taxon>
        <taxon>Bacillati</taxon>
        <taxon>Actinomycetota</taxon>
        <taxon>Actinomycetes</taxon>
        <taxon>Streptosporangiales</taxon>
        <taxon>Thermomonosporaceae</taxon>
        <taxon>Actinomadura</taxon>
    </lineage>
</organism>
<evidence type="ECO:0000259" key="1">
    <source>
        <dbReference type="PROSITE" id="PS50965"/>
    </source>
</evidence>
<evidence type="ECO:0000313" key="3">
    <source>
        <dbReference type="Proteomes" id="UP000294513"/>
    </source>
</evidence>
<evidence type="ECO:0000313" key="2">
    <source>
        <dbReference type="EMBL" id="TDD80408.1"/>
    </source>
</evidence>
<dbReference type="Pfam" id="PF08378">
    <property type="entry name" value="NERD"/>
    <property type="match status" value="1"/>
</dbReference>
<dbReference type="Proteomes" id="UP000294513">
    <property type="component" value="Unassembled WGS sequence"/>
</dbReference>
<proteinExistence type="predicted"/>
<keyword evidence="3" id="KW-1185">Reference proteome</keyword>
<comment type="caution">
    <text evidence="2">The sequence shown here is derived from an EMBL/GenBank/DDBJ whole genome shotgun (WGS) entry which is preliminary data.</text>
</comment>
<accession>A0A4R5B2S8</accession>
<dbReference type="OrthoDB" id="5793358at2"/>
<dbReference type="PROSITE" id="PS50965">
    <property type="entry name" value="NERD"/>
    <property type="match status" value="1"/>
</dbReference>
<reference evidence="2 3" key="1">
    <citation type="submission" date="2019-03" db="EMBL/GenBank/DDBJ databases">
        <title>Draft genome sequences of novel Actinobacteria.</title>
        <authorList>
            <person name="Sahin N."/>
            <person name="Ay H."/>
            <person name="Saygin H."/>
        </authorList>
    </citation>
    <scope>NUCLEOTIDE SEQUENCE [LARGE SCALE GENOMIC DNA]</scope>
    <source>
        <strain evidence="2 3">H3C3</strain>
    </source>
</reference>
<dbReference type="EMBL" id="SMKU01000153">
    <property type="protein sequence ID" value="TDD80408.1"/>
    <property type="molecule type" value="Genomic_DNA"/>
</dbReference>